<proteinExistence type="predicted"/>
<feature type="chain" id="PRO_5036446139" evidence="1">
    <location>
        <begin position="20"/>
        <end position="86"/>
    </location>
</feature>
<reference evidence="2" key="1">
    <citation type="submission" date="2020-08" db="EMBL/GenBank/DDBJ databases">
        <title>Multicomponent nature underlies the extraordinary mechanical properties of spider dragline silk.</title>
        <authorList>
            <person name="Kono N."/>
            <person name="Nakamura H."/>
            <person name="Mori M."/>
            <person name="Yoshida Y."/>
            <person name="Ohtoshi R."/>
            <person name="Malay A.D."/>
            <person name="Moran D.A.P."/>
            <person name="Tomita M."/>
            <person name="Numata K."/>
            <person name="Arakawa K."/>
        </authorList>
    </citation>
    <scope>NUCLEOTIDE SEQUENCE</scope>
</reference>
<accession>A0A8X6QT91</accession>
<organism evidence="2 3">
    <name type="scientific">Nephila pilipes</name>
    <name type="common">Giant wood spider</name>
    <name type="synonym">Nephila maculata</name>
    <dbReference type="NCBI Taxonomy" id="299642"/>
    <lineage>
        <taxon>Eukaryota</taxon>
        <taxon>Metazoa</taxon>
        <taxon>Ecdysozoa</taxon>
        <taxon>Arthropoda</taxon>
        <taxon>Chelicerata</taxon>
        <taxon>Arachnida</taxon>
        <taxon>Araneae</taxon>
        <taxon>Araneomorphae</taxon>
        <taxon>Entelegynae</taxon>
        <taxon>Araneoidea</taxon>
        <taxon>Nephilidae</taxon>
        <taxon>Nephila</taxon>
    </lineage>
</organism>
<dbReference type="AlphaFoldDB" id="A0A8X6QT91"/>
<evidence type="ECO:0000313" key="2">
    <source>
        <dbReference type="EMBL" id="GFU44270.1"/>
    </source>
</evidence>
<protein>
    <submittedName>
        <fullName evidence="2">Uncharacterized protein</fullName>
    </submittedName>
</protein>
<evidence type="ECO:0000256" key="1">
    <source>
        <dbReference type="SAM" id="SignalP"/>
    </source>
</evidence>
<dbReference type="Gene3D" id="2.10.80.10">
    <property type="entry name" value="Lipase, subunit A"/>
    <property type="match status" value="1"/>
</dbReference>
<name>A0A8X6QT91_NEPPI</name>
<dbReference type="EMBL" id="BMAW01036505">
    <property type="protein sequence ID" value="GFU44270.1"/>
    <property type="molecule type" value="Genomic_DNA"/>
</dbReference>
<dbReference type="OrthoDB" id="6418266at2759"/>
<sequence length="86" mass="9178">MNFLYLILIVCLMATAVSAADCPETPCKHDKVCVQSLGSTSCVRPAKESKACSKSPGRKGVYDSQPPCEDGLKCDTKPTVPVCKVK</sequence>
<dbReference type="Proteomes" id="UP000887013">
    <property type="component" value="Unassembled WGS sequence"/>
</dbReference>
<keyword evidence="1" id="KW-0732">Signal</keyword>
<evidence type="ECO:0000313" key="3">
    <source>
        <dbReference type="Proteomes" id="UP000887013"/>
    </source>
</evidence>
<gene>
    <name evidence="2" type="ORF">NPIL_542401</name>
</gene>
<feature type="signal peptide" evidence="1">
    <location>
        <begin position="1"/>
        <end position="19"/>
    </location>
</feature>
<comment type="caution">
    <text evidence="2">The sequence shown here is derived from an EMBL/GenBank/DDBJ whole genome shotgun (WGS) entry which is preliminary data.</text>
</comment>
<keyword evidence="3" id="KW-1185">Reference proteome</keyword>